<dbReference type="Pfam" id="PF00990">
    <property type="entry name" value="GGDEF"/>
    <property type="match status" value="1"/>
</dbReference>
<dbReference type="InterPro" id="IPR029787">
    <property type="entry name" value="Nucleotide_cyclase"/>
</dbReference>
<dbReference type="InterPro" id="IPR043128">
    <property type="entry name" value="Rev_trsase/Diguanyl_cyclase"/>
</dbReference>
<name>A0A512HFW8_9HYPH</name>
<dbReference type="InterPro" id="IPR035919">
    <property type="entry name" value="EAL_sf"/>
</dbReference>
<organism evidence="3 4">
    <name type="scientific">Ciceribacter naphthalenivorans</name>
    <dbReference type="NCBI Taxonomy" id="1118451"/>
    <lineage>
        <taxon>Bacteria</taxon>
        <taxon>Pseudomonadati</taxon>
        <taxon>Pseudomonadota</taxon>
        <taxon>Alphaproteobacteria</taxon>
        <taxon>Hyphomicrobiales</taxon>
        <taxon>Rhizobiaceae</taxon>
        <taxon>Ciceribacter</taxon>
    </lineage>
</organism>
<evidence type="ECO:0000259" key="2">
    <source>
        <dbReference type="PROSITE" id="PS50887"/>
    </source>
</evidence>
<keyword evidence="4" id="KW-1185">Reference proteome</keyword>
<dbReference type="SMART" id="SM00267">
    <property type="entry name" value="GGDEF"/>
    <property type="match status" value="1"/>
</dbReference>
<feature type="domain" description="GGDEF" evidence="2">
    <location>
        <begin position="171"/>
        <end position="304"/>
    </location>
</feature>
<dbReference type="OrthoDB" id="9814202at2"/>
<dbReference type="SUPFAM" id="SSF141868">
    <property type="entry name" value="EAL domain-like"/>
    <property type="match status" value="1"/>
</dbReference>
<dbReference type="FunFam" id="3.30.70.270:FF:000001">
    <property type="entry name" value="Diguanylate cyclase domain protein"/>
    <property type="match status" value="1"/>
</dbReference>
<dbReference type="PANTHER" id="PTHR44757">
    <property type="entry name" value="DIGUANYLATE CYCLASE DGCP"/>
    <property type="match status" value="1"/>
</dbReference>
<sequence>MSEIQHPKPYTNSLRHRVKALELAMENLPLAVGLLQLDGRPLYLNRCFRDFYHVDERWHKDITFAEMISSGALYDWKSDPRVFFERLVATLKRDGIFEAQHEVGDRILAIHDRLLEGDLILSTQRDVTDQVRAERRVSFLATHDVLTELPNRAVLTEALDSRIEEARVTQRKFSVLSVDVDRFKDINDVFGHAAGDAVLSALGKRFKDCLGPTDVVARLGGDEFCFLSGGKNQPESAGALARRLSEAAKLPIQFNGHPLTVGLSIGLAIYPDDGEDRASLLSSSDAALYRAKADGRGAIRTFEPSMDRRMHDQRVLQLDLQNATQNGELELLYQPQASVDRTVYGFEALVRWRHPTKGLLGPDFFIPIAEESGQIIEIGEWVLRTACREAATWPAHLRISVNLSPVQFRHGDLVQLVQSILLETGLEPTRLELEVTEGVLVHDFSRALHILRGLKALGVQIAMDDFGTGYSSLSYLQAFPFDTLKIDKSFTAKLSTDNHANEIVRAVIGLGRGLNIPIVAEGVETPEQLDFLTQERCQNIQGFLIGKAEPIEAYAEITGRGTPTKGGNPA</sequence>
<dbReference type="EMBL" id="BJZP01000004">
    <property type="protein sequence ID" value="GEO84280.1"/>
    <property type="molecule type" value="Genomic_DNA"/>
</dbReference>
<dbReference type="AlphaFoldDB" id="A0A512HFW8"/>
<evidence type="ECO:0000259" key="1">
    <source>
        <dbReference type="PROSITE" id="PS50883"/>
    </source>
</evidence>
<dbReference type="GO" id="GO:0003824">
    <property type="term" value="F:catalytic activity"/>
    <property type="evidence" value="ECO:0007669"/>
    <property type="project" value="UniProtKB-ARBA"/>
</dbReference>
<dbReference type="NCBIfam" id="TIGR00254">
    <property type="entry name" value="GGDEF"/>
    <property type="match status" value="1"/>
</dbReference>
<comment type="caution">
    <text evidence="3">The sequence shown here is derived from an EMBL/GenBank/DDBJ whole genome shotgun (WGS) entry which is preliminary data.</text>
</comment>
<dbReference type="SMART" id="SM00052">
    <property type="entry name" value="EAL"/>
    <property type="match status" value="1"/>
</dbReference>
<evidence type="ECO:0000313" key="3">
    <source>
        <dbReference type="EMBL" id="GEO84280.1"/>
    </source>
</evidence>
<evidence type="ECO:0008006" key="5">
    <source>
        <dbReference type="Google" id="ProtNLM"/>
    </source>
</evidence>
<dbReference type="Gene3D" id="3.20.20.450">
    <property type="entry name" value="EAL domain"/>
    <property type="match status" value="1"/>
</dbReference>
<dbReference type="InterPro" id="IPR052155">
    <property type="entry name" value="Biofilm_reg_signaling"/>
</dbReference>
<feature type="domain" description="EAL" evidence="1">
    <location>
        <begin position="313"/>
        <end position="562"/>
    </location>
</feature>
<dbReference type="Gene3D" id="3.30.70.270">
    <property type="match status" value="1"/>
</dbReference>
<dbReference type="PROSITE" id="PS50887">
    <property type="entry name" value="GGDEF"/>
    <property type="match status" value="1"/>
</dbReference>
<dbReference type="CDD" id="cd01948">
    <property type="entry name" value="EAL"/>
    <property type="match status" value="1"/>
</dbReference>
<dbReference type="CDD" id="cd01949">
    <property type="entry name" value="GGDEF"/>
    <property type="match status" value="1"/>
</dbReference>
<dbReference type="InterPro" id="IPR000160">
    <property type="entry name" value="GGDEF_dom"/>
</dbReference>
<dbReference type="PANTHER" id="PTHR44757:SF2">
    <property type="entry name" value="BIOFILM ARCHITECTURE MAINTENANCE PROTEIN MBAA"/>
    <property type="match status" value="1"/>
</dbReference>
<dbReference type="InterPro" id="IPR001633">
    <property type="entry name" value="EAL_dom"/>
</dbReference>
<dbReference type="Pfam" id="PF00563">
    <property type="entry name" value="EAL"/>
    <property type="match status" value="1"/>
</dbReference>
<gene>
    <name evidence="3" type="ORF">RNA01_12120</name>
</gene>
<dbReference type="SUPFAM" id="SSF55073">
    <property type="entry name" value="Nucleotide cyclase"/>
    <property type="match status" value="1"/>
</dbReference>
<protein>
    <recommendedName>
        <fullName evidence="5">Diguanylate cyclase</fullName>
    </recommendedName>
</protein>
<dbReference type="Proteomes" id="UP000321717">
    <property type="component" value="Unassembled WGS sequence"/>
</dbReference>
<dbReference type="PROSITE" id="PS50883">
    <property type="entry name" value="EAL"/>
    <property type="match status" value="1"/>
</dbReference>
<accession>A0A512HFW8</accession>
<dbReference type="RefSeq" id="WP_147179060.1">
    <property type="nucleotide sequence ID" value="NZ_BJZP01000004.1"/>
</dbReference>
<evidence type="ECO:0000313" key="4">
    <source>
        <dbReference type="Proteomes" id="UP000321717"/>
    </source>
</evidence>
<proteinExistence type="predicted"/>
<reference evidence="3 4" key="1">
    <citation type="submission" date="2019-07" db="EMBL/GenBank/DDBJ databases">
        <title>Whole genome shotgun sequence of Rhizobium naphthalenivorans NBRC 107585.</title>
        <authorList>
            <person name="Hosoyama A."/>
            <person name="Uohara A."/>
            <person name="Ohji S."/>
            <person name="Ichikawa N."/>
        </authorList>
    </citation>
    <scope>NUCLEOTIDE SEQUENCE [LARGE SCALE GENOMIC DNA]</scope>
    <source>
        <strain evidence="3 4">NBRC 107585</strain>
    </source>
</reference>